<dbReference type="Proteomes" id="UP001326110">
    <property type="component" value="Chromosome"/>
</dbReference>
<sequence>MIFFLRLIRHGDPNGPGLPHWPAAADRDGSLSLTLAGAMAVHGSRAAVCDLLFARRDHRPSSIVPPAP</sequence>
<dbReference type="EMBL" id="CP140152">
    <property type="protein sequence ID" value="WQH04001.1"/>
    <property type="molecule type" value="Genomic_DNA"/>
</dbReference>
<reference evidence="1 2" key="1">
    <citation type="submission" date="2023-11" db="EMBL/GenBank/DDBJ databases">
        <title>MicrobeMod: A computational toolkit for identifying prokaryotic methylation and restriction-modification with nanopore sequencing.</title>
        <authorList>
            <person name="Crits-Christoph A."/>
            <person name="Kang S.C."/>
            <person name="Lee H."/>
            <person name="Ostrov N."/>
        </authorList>
    </citation>
    <scope>NUCLEOTIDE SEQUENCE [LARGE SCALE GENOMIC DNA]</scope>
    <source>
        <strain evidence="1 2">ATCC 25935</strain>
    </source>
</reference>
<dbReference type="GeneID" id="43164964"/>
<evidence type="ECO:0000313" key="1">
    <source>
        <dbReference type="EMBL" id="WQH04001.1"/>
    </source>
</evidence>
<organism evidence="1 2">
    <name type="scientific">Duganella zoogloeoides</name>
    <dbReference type="NCBI Taxonomy" id="75659"/>
    <lineage>
        <taxon>Bacteria</taxon>
        <taxon>Pseudomonadati</taxon>
        <taxon>Pseudomonadota</taxon>
        <taxon>Betaproteobacteria</taxon>
        <taxon>Burkholderiales</taxon>
        <taxon>Oxalobacteraceae</taxon>
        <taxon>Telluria group</taxon>
        <taxon>Duganella</taxon>
    </lineage>
</organism>
<dbReference type="RefSeq" id="WP_019923349.1">
    <property type="nucleotide sequence ID" value="NZ_CP140152.1"/>
</dbReference>
<evidence type="ECO:0008006" key="3">
    <source>
        <dbReference type="Google" id="ProtNLM"/>
    </source>
</evidence>
<accession>A0ABZ0XXS1</accession>
<name>A0ABZ0XXS1_9BURK</name>
<protein>
    <recommendedName>
        <fullName evidence="3">Histidine phosphatase family protein</fullName>
    </recommendedName>
</protein>
<gene>
    <name evidence="1" type="ORF">SR858_23595</name>
</gene>
<evidence type="ECO:0000313" key="2">
    <source>
        <dbReference type="Proteomes" id="UP001326110"/>
    </source>
</evidence>
<proteinExistence type="predicted"/>
<keyword evidence="2" id="KW-1185">Reference proteome</keyword>